<sequence>MPRLLVHSPIPKDCLLEVAPLPPLIVAASTTLLSRYLVGRLLREQGIGSSHLPAPTIIYLSDSQGSPFAS</sequence>
<reference evidence="2" key="1">
    <citation type="submission" date="2015-02" db="EMBL/GenBank/DDBJ databases">
        <authorList>
            <person name="Chooi Y.-H."/>
        </authorList>
    </citation>
    <scope>NUCLEOTIDE SEQUENCE [LARGE SCALE GENOMIC DNA]</scope>
    <source>
        <strain evidence="2">strain Y</strain>
    </source>
</reference>
<keyword evidence="2" id="KW-1185">Reference proteome</keyword>
<dbReference type="Proteomes" id="UP000033187">
    <property type="component" value="Chromosome 1"/>
</dbReference>
<evidence type="ECO:0000313" key="2">
    <source>
        <dbReference type="Proteomes" id="UP000033187"/>
    </source>
</evidence>
<organism evidence="1 2">
    <name type="scientific">Candidatus Filomicrobium marinum</name>
    <dbReference type="NCBI Taxonomy" id="1608628"/>
    <lineage>
        <taxon>Bacteria</taxon>
        <taxon>Pseudomonadati</taxon>
        <taxon>Pseudomonadota</taxon>
        <taxon>Alphaproteobacteria</taxon>
        <taxon>Hyphomicrobiales</taxon>
        <taxon>Hyphomicrobiaceae</taxon>
        <taxon>Filomicrobium</taxon>
    </lineage>
</organism>
<dbReference type="KEGG" id="fil:BN1229_v1_2350"/>
<accession>A0A0D6JG34</accession>
<dbReference type="EMBL" id="LN829119">
    <property type="protein sequence ID" value="CPR19858.1"/>
    <property type="molecule type" value="Genomic_DNA"/>
</dbReference>
<name>A0A0D6JG34_9HYPH</name>
<dbReference type="AlphaFoldDB" id="A0A0D6JG34"/>
<gene>
    <name evidence="1" type="ORF">YBN1229_v1_2351</name>
</gene>
<protein>
    <submittedName>
        <fullName evidence="1">Uncharacterized protein</fullName>
    </submittedName>
</protein>
<dbReference type="KEGG" id="fiy:BN1229_v1_2351"/>
<evidence type="ECO:0000313" key="1">
    <source>
        <dbReference type="EMBL" id="CPR19858.1"/>
    </source>
</evidence>
<proteinExistence type="predicted"/>